<sequence length="61" mass="6210">MTDLWMVAVAAGAGRRGDGDPRIVACTAAPGSDMPDKPKLLDAVGTRTMTDTSGPHDVANA</sequence>
<keyword evidence="2" id="KW-1185">Reference proteome</keyword>
<gene>
    <name evidence="1" type="ORF">SAMN04488564_10217</name>
</gene>
<evidence type="ECO:0000313" key="1">
    <source>
        <dbReference type="EMBL" id="SFR01926.1"/>
    </source>
</evidence>
<protein>
    <submittedName>
        <fullName evidence="1">Uncharacterized protein</fullName>
    </submittedName>
</protein>
<dbReference type="EMBL" id="FOYL01000002">
    <property type="protein sequence ID" value="SFR01926.1"/>
    <property type="molecule type" value="Genomic_DNA"/>
</dbReference>
<organism evidence="1 2">
    <name type="scientific">Lentzea waywayandensis</name>
    <dbReference type="NCBI Taxonomy" id="84724"/>
    <lineage>
        <taxon>Bacteria</taxon>
        <taxon>Bacillati</taxon>
        <taxon>Actinomycetota</taxon>
        <taxon>Actinomycetes</taxon>
        <taxon>Pseudonocardiales</taxon>
        <taxon>Pseudonocardiaceae</taxon>
        <taxon>Lentzea</taxon>
    </lineage>
</organism>
<dbReference type="STRING" id="84724.SAMN04488564_10217"/>
<dbReference type="Proteomes" id="UP000198583">
    <property type="component" value="Unassembled WGS sequence"/>
</dbReference>
<dbReference type="RefSeq" id="WP_143138520.1">
    <property type="nucleotide sequence ID" value="NZ_FOYL01000002.1"/>
</dbReference>
<proteinExistence type="predicted"/>
<name>A0A1I6D8Z5_9PSEU</name>
<evidence type="ECO:0000313" key="2">
    <source>
        <dbReference type="Proteomes" id="UP000198583"/>
    </source>
</evidence>
<dbReference type="AlphaFoldDB" id="A0A1I6D8Z5"/>
<accession>A0A1I6D8Z5</accession>
<reference evidence="2" key="1">
    <citation type="submission" date="2016-10" db="EMBL/GenBank/DDBJ databases">
        <authorList>
            <person name="Varghese N."/>
            <person name="Submissions S."/>
        </authorList>
    </citation>
    <scope>NUCLEOTIDE SEQUENCE [LARGE SCALE GENOMIC DNA]</scope>
    <source>
        <strain evidence="2">DSM 44232</strain>
    </source>
</reference>